<sequence length="82" mass="9542">MLGENHAFSIEFPALKELLVELSARDPDFDTQNKSYCRLDEEIRNLELGGAPINDETMHQLKHDRAVLKDKLYTRLINEKNE</sequence>
<dbReference type="Pfam" id="PF04325">
    <property type="entry name" value="DUF465"/>
    <property type="match status" value="1"/>
</dbReference>
<keyword evidence="2" id="KW-1185">Reference proteome</keyword>
<evidence type="ECO:0000313" key="2">
    <source>
        <dbReference type="Proteomes" id="UP001210678"/>
    </source>
</evidence>
<dbReference type="InterPro" id="IPR007420">
    <property type="entry name" value="DUF465"/>
</dbReference>
<comment type="caution">
    <text evidence="1">The sequence shown here is derived from an EMBL/GenBank/DDBJ whole genome shotgun (WGS) entry which is preliminary data.</text>
</comment>
<reference evidence="1 2" key="1">
    <citation type="submission" date="2023-01" db="EMBL/GenBank/DDBJ databases">
        <title>Vibrio sp. KJ40-1 sp.nov, isolated from marine algae.</title>
        <authorList>
            <person name="Butt M."/>
            <person name="Kim J.M.J."/>
            <person name="Jeon C.O.C."/>
        </authorList>
    </citation>
    <scope>NUCLEOTIDE SEQUENCE [LARGE SCALE GENOMIC DNA]</scope>
    <source>
        <strain evidence="1 2">KJ40-1</strain>
    </source>
</reference>
<dbReference type="RefSeq" id="WP_272140866.1">
    <property type="nucleotide sequence ID" value="NZ_JAQLOI010000003.1"/>
</dbReference>
<dbReference type="EMBL" id="JAQLOI010000003">
    <property type="protein sequence ID" value="MDB1124939.1"/>
    <property type="molecule type" value="Genomic_DNA"/>
</dbReference>
<gene>
    <name evidence="1" type="ORF">PGX00_15380</name>
</gene>
<dbReference type="Proteomes" id="UP001210678">
    <property type="component" value="Unassembled WGS sequence"/>
</dbReference>
<organism evidence="1 2">
    <name type="scientific">Vibrio algarum</name>
    <dbReference type="NCBI Taxonomy" id="3020714"/>
    <lineage>
        <taxon>Bacteria</taxon>
        <taxon>Pseudomonadati</taxon>
        <taxon>Pseudomonadota</taxon>
        <taxon>Gammaproteobacteria</taxon>
        <taxon>Vibrionales</taxon>
        <taxon>Vibrionaceae</taxon>
        <taxon>Vibrio</taxon>
    </lineage>
</organism>
<name>A0ABT4YTP3_9VIBR</name>
<dbReference type="Gene3D" id="6.10.280.50">
    <property type="match status" value="1"/>
</dbReference>
<protein>
    <submittedName>
        <fullName evidence="1">YdcH family protein</fullName>
    </submittedName>
</protein>
<evidence type="ECO:0000313" key="1">
    <source>
        <dbReference type="EMBL" id="MDB1124939.1"/>
    </source>
</evidence>
<proteinExistence type="predicted"/>
<accession>A0ABT4YTP3</accession>
<dbReference type="InterPro" id="IPR038444">
    <property type="entry name" value="DUF465_sf"/>
</dbReference>